<evidence type="ECO:0000313" key="3">
    <source>
        <dbReference type="EnsemblPlants" id="AUR62042749-RA:cds"/>
    </source>
</evidence>
<dbReference type="Gene3D" id="3.10.20.90">
    <property type="entry name" value="Phosphatidylinositol 3-kinase Catalytic Subunit, Chain A, domain 1"/>
    <property type="match status" value="1"/>
</dbReference>
<dbReference type="InterPro" id="IPR022617">
    <property type="entry name" value="Rad60/SUMO-like_dom"/>
</dbReference>
<sequence>MEGSSKPRTPSPTPGDGSVRKSRGKGSNVDGKTVKITVQMQNTKDVTFNIKRNAPLGKLMLNYCLELGLNYKAFKFTYLGKQVKDCETPLDLQMEEIFSRDAKSNVQIGFEISNELTN</sequence>
<reference evidence="3" key="2">
    <citation type="submission" date="2021-03" db="UniProtKB">
        <authorList>
            <consortium name="EnsemblPlants"/>
        </authorList>
    </citation>
    <scope>IDENTIFICATION</scope>
</reference>
<evidence type="ECO:0000256" key="1">
    <source>
        <dbReference type="SAM" id="MobiDB-lite"/>
    </source>
</evidence>
<feature type="domain" description="Rad60/SUMO-like" evidence="2">
    <location>
        <begin position="35"/>
        <end position="96"/>
    </location>
</feature>
<evidence type="ECO:0000259" key="2">
    <source>
        <dbReference type="Pfam" id="PF11976"/>
    </source>
</evidence>
<reference evidence="3" key="1">
    <citation type="journal article" date="2017" name="Nature">
        <title>The genome of Chenopodium quinoa.</title>
        <authorList>
            <person name="Jarvis D.E."/>
            <person name="Ho Y.S."/>
            <person name="Lightfoot D.J."/>
            <person name="Schmoeckel S.M."/>
            <person name="Li B."/>
            <person name="Borm T.J.A."/>
            <person name="Ohyanagi H."/>
            <person name="Mineta K."/>
            <person name="Michell C.T."/>
            <person name="Saber N."/>
            <person name="Kharbatia N.M."/>
            <person name="Rupper R.R."/>
            <person name="Sharp A.R."/>
            <person name="Dally N."/>
            <person name="Boughton B.A."/>
            <person name="Woo Y.H."/>
            <person name="Gao G."/>
            <person name="Schijlen E.G.W.M."/>
            <person name="Guo X."/>
            <person name="Momin A.A."/>
            <person name="Negrao S."/>
            <person name="Al-Babili S."/>
            <person name="Gehring C."/>
            <person name="Roessner U."/>
            <person name="Jung C."/>
            <person name="Murphy K."/>
            <person name="Arold S.T."/>
            <person name="Gojobori T."/>
            <person name="van der Linden C.G."/>
            <person name="van Loo E.N."/>
            <person name="Jellen E.N."/>
            <person name="Maughan P.J."/>
            <person name="Tester M."/>
        </authorList>
    </citation>
    <scope>NUCLEOTIDE SEQUENCE [LARGE SCALE GENOMIC DNA]</scope>
    <source>
        <strain evidence="3">cv. PI 614886</strain>
    </source>
</reference>
<dbReference type="Gramene" id="AUR62042749-RA">
    <property type="protein sequence ID" value="AUR62042749-RA:cds"/>
    <property type="gene ID" value="AUR62042749"/>
</dbReference>
<accession>A0A803N9W5</accession>
<dbReference type="SUPFAM" id="SSF54236">
    <property type="entry name" value="Ubiquitin-like"/>
    <property type="match status" value="1"/>
</dbReference>
<dbReference type="AlphaFoldDB" id="A0A803N9W5"/>
<organism evidence="3 4">
    <name type="scientific">Chenopodium quinoa</name>
    <name type="common">Quinoa</name>
    <dbReference type="NCBI Taxonomy" id="63459"/>
    <lineage>
        <taxon>Eukaryota</taxon>
        <taxon>Viridiplantae</taxon>
        <taxon>Streptophyta</taxon>
        <taxon>Embryophyta</taxon>
        <taxon>Tracheophyta</taxon>
        <taxon>Spermatophyta</taxon>
        <taxon>Magnoliopsida</taxon>
        <taxon>eudicotyledons</taxon>
        <taxon>Gunneridae</taxon>
        <taxon>Pentapetalae</taxon>
        <taxon>Caryophyllales</taxon>
        <taxon>Chenopodiaceae</taxon>
        <taxon>Chenopodioideae</taxon>
        <taxon>Atripliceae</taxon>
        <taxon>Chenopodium</taxon>
    </lineage>
</organism>
<evidence type="ECO:0000313" key="4">
    <source>
        <dbReference type="Proteomes" id="UP000596660"/>
    </source>
</evidence>
<name>A0A803N9W5_CHEQI</name>
<protein>
    <recommendedName>
        <fullName evidence="2">Rad60/SUMO-like domain-containing protein</fullName>
    </recommendedName>
</protein>
<dbReference type="EnsemblPlants" id="AUR62042749-RA">
    <property type="protein sequence ID" value="AUR62042749-RA:cds"/>
    <property type="gene ID" value="AUR62042749"/>
</dbReference>
<dbReference type="InterPro" id="IPR029071">
    <property type="entry name" value="Ubiquitin-like_domsf"/>
</dbReference>
<proteinExistence type="predicted"/>
<feature type="region of interest" description="Disordered" evidence="1">
    <location>
        <begin position="1"/>
        <end position="32"/>
    </location>
</feature>
<dbReference type="PANTHER" id="PTHR10562">
    <property type="entry name" value="SMALL UBIQUITIN-RELATED MODIFIER"/>
    <property type="match status" value="1"/>
</dbReference>
<keyword evidence="4" id="KW-1185">Reference proteome</keyword>
<dbReference type="Proteomes" id="UP000596660">
    <property type="component" value="Unplaced"/>
</dbReference>
<dbReference type="Pfam" id="PF11976">
    <property type="entry name" value="Rad60-SLD"/>
    <property type="match status" value="1"/>
</dbReference>